<accession>A0A929KXH9</accession>
<feature type="domain" description="UspA" evidence="3">
    <location>
        <begin position="1"/>
        <end position="152"/>
    </location>
</feature>
<keyword evidence="5" id="KW-1185">Reference proteome</keyword>
<dbReference type="Proteomes" id="UP000622475">
    <property type="component" value="Unassembled WGS sequence"/>
</dbReference>
<dbReference type="PANTHER" id="PTHR46268">
    <property type="entry name" value="STRESS RESPONSE PROTEIN NHAX"/>
    <property type="match status" value="1"/>
</dbReference>
<evidence type="ECO:0000256" key="1">
    <source>
        <dbReference type="ARBA" id="ARBA00008791"/>
    </source>
</evidence>
<dbReference type="RefSeq" id="WP_194112692.1">
    <property type="nucleotide sequence ID" value="NZ_JADFFL010000006.1"/>
</dbReference>
<reference evidence="4" key="1">
    <citation type="submission" date="2020-10" db="EMBL/GenBank/DDBJ databases">
        <title>Mucilaginibacter mali sp. nov., isolated from rhizosphere soil of apple orchard.</title>
        <authorList>
            <person name="Lee J.-S."/>
            <person name="Kim H.S."/>
            <person name="Kim J.-S."/>
        </authorList>
    </citation>
    <scope>NUCLEOTIDE SEQUENCE</scope>
    <source>
        <strain evidence="4">KCTC 22746</strain>
    </source>
</reference>
<dbReference type="Pfam" id="PF00582">
    <property type="entry name" value="Usp"/>
    <property type="match status" value="1"/>
</dbReference>
<gene>
    <name evidence="4" type="ORF">IRJ16_16355</name>
</gene>
<dbReference type="AlphaFoldDB" id="A0A929KXH9"/>
<dbReference type="Gene3D" id="3.40.50.620">
    <property type="entry name" value="HUPs"/>
    <property type="match status" value="1"/>
</dbReference>
<comment type="subcellular location">
    <subcellularLocation>
        <location evidence="2">Cytoplasm</location>
    </subcellularLocation>
</comment>
<evidence type="ECO:0000256" key="2">
    <source>
        <dbReference type="PIRNR" id="PIRNR006276"/>
    </source>
</evidence>
<dbReference type="GO" id="GO:0005737">
    <property type="term" value="C:cytoplasm"/>
    <property type="evidence" value="ECO:0007669"/>
    <property type="project" value="UniProtKB-SubCell"/>
</dbReference>
<comment type="caution">
    <text evidence="4">The sequence shown here is derived from an EMBL/GenBank/DDBJ whole genome shotgun (WGS) entry which is preliminary data.</text>
</comment>
<protein>
    <recommendedName>
        <fullName evidence="2">Universal stress protein</fullName>
    </recommendedName>
</protein>
<dbReference type="PIRSF" id="PIRSF006276">
    <property type="entry name" value="UspA"/>
    <property type="match status" value="1"/>
</dbReference>
<evidence type="ECO:0000313" key="5">
    <source>
        <dbReference type="Proteomes" id="UP000622475"/>
    </source>
</evidence>
<dbReference type="InterPro" id="IPR014729">
    <property type="entry name" value="Rossmann-like_a/b/a_fold"/>
</dbReference>
<dbReference type="SUPFAM" id="SSF52402">
    <property type="entry name" value="Adenine nucleotide alpha hydrolases-like"/>
    <property type="match status" value="1"/>
</dbReference>
<organism evidence="4 5">
    <name type="scientific">Mucilaginibacter myungsuensis</name>
    <dbReference type="NCBI Taxonomy" id="649104"/>
    <lineage>
        <taxon>Bacteria</taxon>
        <taxon>Pseudomonadati</taxon>
        <taxon>Bacteroidota</taxon>
        <taxon>Sphingobacteriia</taxon>
        <taxon>Sphingobacteriales</taxon>
        <taxon>Sphingobacteriaceae</taxon>
        <taxon>Mucilaginibacter</taxon>
    </lineage>
</organism>
<evidence type="ECO:0000313" key="4">
    <source>
        <dbReference type="EMBL" id="MBE9663461.1"/>
    </source>
</evidence>
<dbReference type="InterPro" id="IPR006016">
    <property type="entry name" value="UspA"/>
</dbReference>
<dbReference type="PRINTS" id="PR01438">
    <property type="entry name" value="UNVRSLSTRESS"/>
</dbReference>
<proteinExistence type="inferred from homology"/>
<evidence type="ECO:0000259" key="3">
    <source>
        <dbReference type="Pfam" id="PF00582"/>
    </source>
</evidence>
<sequence length="156" mass="17145">MKKILIGIGESKFAEHATEYGFELAHKLQAEVGLIHVIEPAVGVPMGPVDSTMGMSYDNTMDIVTPELMNIEQEVSKKVLQKFADKYGDDFKVTRFTEYGDTADAILECSKQFGADMIVLGTHSRTGIDRFIMGSVAEHVVRHSDVPVLVVPTKEG</sequence>
<comment type="similarity">
    <text evidence="1 2">Belongs to the universal stress protein A family.</text>
</comment>
<keyword evidence="2" id="KW-0963">Cytoplasm</keyword>
<dbReference type="EMBL" id="JADFFL010000006">
    <property type="protein sequence ID" value="MBE9663461.1"/>
    <property type="molecule type" value="Genomic_DNA"/>
</dbReference>
<dbReference type="PANTHER" id="PTHR46268:SF6">
    <property type="entry name" value="UNIVERSAL STRESS PROTEIN UP12"/>
    <property type="match status" value="1"/>
</dbReference>
<dbReference type="InterPro" id="IPR006015">
    <property type="entry name" value="Universal_stress_UspA"/>
</dbReference>
<name>A0A929KXH9_9SPHI</name>
<dbReference type="CDD" id="cd00293">
    <property type="entry name" value="USP-like"/>
    <property type="match status" value="1"/>
</dbReference>